<dbReference type="EMBL" id="SNZF01000001">
    <property type="protein sequence ID" value="TDR38163.1"/>
    <property type="molecule type" value="Genomic_DNA"/>
</dbReference>
<dbReference type="STRING" id="69279.BG36_17715"/>
<dbReference type="FunFam" id="3.90.1150.10:FF:000003">
    <property type="entry name" value="Serine hydroxymethyltransferase"/>
    <property type="match status" value="1"/>
</dbReference>
<evidence type="ECO:0000256" key="6">
    <source>
        <dbReference type="ARBA" id="ARBA00022490"/>
    </source>
</evidence>
<evidence type="ECO:0000259" key="15">
    <source>
        <dbReference type="Pfam" id="PF00464"/>
    </source>
</evidence>
<dbReference type="GO" id="GO:0005829">
    <property type="term" value="C:cytosol"/>
    <property type="evidence" value="ECO:0007669"/>
    <property type="project" value="TreeGrafter"/>
</dbReference>
<feature type="binding site" evidence="13">
    <location>
        <begin position="136"/>
        <end position="138"/>
    </location>
    <ligand>
        <name>(6S)-5,6,7,8-tetrahydrofolate</name>
        <dbReference type="ChEBI" id="CHEBI:57453"/>
    </ligand>
</feature>
<dbReference type="HOGENOM" id="CLU_022477_2_1_5"/>
<dbReference type="GO" id="GO:0008168">
    <property type="term" value="F:methyltransferase activity"/>
    <property type="evidence" value="ECO:0007669"/>
    <property type="project" value="UniProtKB-KW"/>
</dbReference>
<comment type="similarity">
    <text evidence="4 13">Belongs to the SHMT family.</text>
</comment>
<dbReference type="InterPro" id="IPR015422">
    <property type="entry name" value="PyrdxlP-dep_Trfase_small"/>
</dbReference>
<evidence type="ECO:0000256" key="4">
    <source>
        <dbReference type="ARBA" id="ARBA00006376"/>
    </source>
</evidence>
<dbReference type="EC" id="2.1.2.1" evidence="13"/>
<dbReference type="Gene3D" id="3.90.1150.10">
    <property type="entry name" value="Aspartate Aminotransferase, domain 1"/>
    <property type="match status" value="1"/>
</dbReference>
<dbReference type="InterPro" id="IPR049943">
    <property type="entry name" value="Ser_HO-MeTrfase-like"/>
</dbReference>
<feature type="binding site" evidence="13">
    <location>
        <position position="132"/>
    </location>
    <ligand>
        <name>(6S)-5,6,7,8-tetrahydrofolate</name>
        <dbReference type="ChEBI" id="CHEBI:57453"/>
    </ligand>
</feature>
<dbReference type="Gene3D" id="3.40.640.10">
    <property type="entry name" value="Type I PLP-dependent aspartate aminotransferase-like (Major domain)"/>
    <property type="match status" value="1"/>
</dbReference>
<dbReference type="PIRSF" id="PIRSF000412">
    <property type="entry name" value="SHMT"/>
    <property type="match status" value="1"/>
</dbReference>
<evidence type="ECO:0000313" key="19">
    <source>
        <dbReference type="Proteomes" id="UP000294958"/>
    </source>
</evidence>
<dbReference type="FunFam" id="3.40.640.10:FF:000001">
    <property type="entry name" value="Serine hydroxymethyltransferase"/>
    <property type="match status" value="1"/>
</dbReference>
<dbReference type="SUPFAM" id="SSF53383">
    <property type="entry name" value="PLP-dependent transferases"/>
    <property type="match status" value="1"/>
</dbReference>
<comment type="function">
    <text evidence="12">Catalyzes the reversible interconversion of alpha-methyl-L-serine to D-alanine with tetrahydrofolate (THF) serving as the one-carbon carrier. Cannot use alpha-methyl-D-serine, L-serine, D-serine or L-alanine.</text>
</comment>
<evidence type="ECO:0000256" key="12">
    <source>
        <dbReference type="ARBA" id="ARBA00057572"/>
    </source>
</evidence>
<comment type="catalytic activity">
    <reaction evidence="11">
        <text>(6R)-5,10-methylene-5,6,7,8-tetrahydrofolate + D-alanine + H2O = 2-methylserine + (6S)-5,6,7,8-tetrahydrofolate</text>
        <dbReference type="Rhea" id="RHEA:10064"/>
        <dbReference type="ChEBI" id="CHEBI:15377"/>
        <dbReference type="ChEBI" id="CHEBI:15636"/>
        <dbReference type="ChEBI" id="CHEBI:57416"/>
        <dbReference type="ChEBI" id="CHEBI:57453"/>
        <dbReference type="ChEBI" id="CHEBI:58275"/>
        <dbReference type="EC" id="2.1.2.7"/>
    </reaction>
</comment>
<dbReference type="PANTHER" id="PTHR11680">
    <property type="entry name" value="SERINE HYDROXYMETHYLTRANSFERASE"/>
    <property type="match status" value="1"/>
</dbReference>
<dbReference type="Pfam" id="PF00464">
    <property type="entry name" value="SHMT"/>
    <property type="match status" value="1"/>
</dbReference>
<dbReference type="eggNOG" id="COG0112">
    <property type="taxonomic scope" value="Bacteria"/>
</dbReference>
<keyword evidence="9 13" id="KW-0808">Transferase</keyword>
<reference evidence="16 18" key="1">
    <citation type="submission" date="2014-02" db="EMBL/GenBank/DDBJ databases">
        <title>Aquamicrobium defluvii Genome sequencing.</title>
        <authorList>
            <person name="Wang X."/>
        </authorList>
    </citation>
    <scope>NUCLEOTIDE SEQUENCE [LARGE SCALE GENOMIC DNA]</scope>
    <source>
        <strain evidence="16 18">W13Z1</strain>
    </source>
</reference>
<feature type="modified residue" description="N6-(pyridoxal phosphate)lysine" evidence="13 14">
    <location>
        <position position="241"/>
    </location>
</feature>
<accession>A0A011U0A4</accession>
<keyword evidence="7 13" id="KW-0554">One-carbon metabolism</keyword>
<comment type="catalytic activity">
    <reaction evidence="1 13">
        <text>(6R)-5,10-methylene-5,6,7,8-tetrahydrofolate + glycine + H2O = (6S)-5,6,7,8-tetrahydrofolate + L-serine</text>
        <dbReference type="Rhea" id="RHEA:15481"/>
        <dbReference type="ChEBI" id="CHEBI:15377"/>
        <dbReference type="ChEBI" id="CHEBI:15636"/>
        <dbReference type="ChEBI" id="CHEBI:33384"/>
        <dbReference type="ChEBI" id="CHEBI:57305"/>
        <dbReference type="ChEBI" id="CHEBI:57453"/>
        <dbReference type="EC" id="2.1.2.1"/>
    </reaction>
</comment>
<evidence type="ECO:0000256" key="3">
    <source>
        <dbReference type="ARBA" id="ARBA00004496"/>
    </source>
</evidence>
<sequence length="437" mass="47132">MAIQSAASGSLESFFETTLADADPEIFGAIRNELGRQRHEIELIASENIVSRAVMEAQGTVLTNKYAEGYPGKRYYGGCQYVDVVEELAIERARKLFDCKFANVQPNSGSQMNQAVFLALLQPGDTFMGLDLNSGGHLTHGSPVNMSGKWFNVVSYGVRQDDHLIDMDEVERRAHEVKPKLILAGGTAYSRIWDWKRFREIADAVGAYLMVDMAHIAGLVAGGVHPSPVPYAHVTTTTTHKSLRGPRGGMILTNDEDIAKKINSAVFPGLQGGPLMHVIAGKAVAFAEALKPDFKVYAHNVVANAKALASSLQETGLDIVSGGTDNHLMLVDLRPKNATGKRAEAALGRANITCNKNGIPFDPEKPFVTSGVRLGTPAGTTRGFGQAEFREVGKLIAEVLDGLKAANSDEGNASVEASVKQRVIEMTDRFPLYSYLG</sequence>
<evidence type="ECO:0000256" key="2">
    <source>
        <dbReference type="ARBA" id="ARBA00001933"/>
    </source>
</evidence>
<dbReference type="UniPathway" id="UPA00193"/>
<evidence type="ECO:0000313" key="18">
    <source>
        <dbReference type="Proteomes" id="UP000019849"/>
    </source>
</evidence>
<dbReference type="GO" id="GO:0050413">
    <property type="term" value="F:D-alanine 2-hydroxymethyltransferase activity"/>
    <property type="evidence" value="ECO:0007669"/>
    <property type="project" value="UniProtKB-EC"/>
</dbReference>
<dbReference type="UniPathway" id="UPA00288">
    <property type="reaction ID" value="UER01023"/>
</dbReference>
<dbReference type="InterPro" id="IPR019798">
    <property type="entry name" value="Ser_HO-MeTrfase_PLP_BS"/>
</dbReference>
<comment type="caution">
    <text evidence="16">The sequence shown here is derived from an EMBL/GenBank/DDBJ whole genome shotgun (WGS) entry which is preliminary data.</text>
</comment>
<dbReference type="InterPro" id="IPR001085">
    <property type="entry name" value="Ser_HO-MeTrfase"/>
</dbReference>
<protein>
    <recommendedName>
        <fullName evidence="13">Serine hydroxymethyltransferase</fullName>
        <shortName evidence="13">SHMT</shortName>
        <shortName evidence="13">Serine methylase</shortName>
        <ecNumber evidence="13">2.1.2.1</ecNumber>
    </recommendedName>
</protein>
<dbReference type="GO" id="GO:0032259">
    <property type="term" value="P:methylation"/>
    <property type="evidence" value="ECO:0007669"/>
    <property type="project" value="UniProtKB-KW"/>
</dbReference>
<dbReference type="RefSeq" id="WP_035023685.1">
    <property type="nucleotide sequence ID" value="NZ_KK073879.1"/>
</dbReference>
<dbReference type="NCBIfam" id="NF000586">
    <property type="entry name" value="PRK00011.1"/>
    <property type="match status" value="1"/>
</dbReference>
<keyword evidence="10 13" id="KW-0663">Pyridoxal phosphate</keyword>
<evidence type="ECO:0000256" key="11">
    <source>
        <dbReference type="ARBA" id="ARBA00051216"/>
    </source>
</evidence>
<dbReference type="InterPro" id="IPR039429">
    <property type="entry name" value="SHMT-like_dom"/>
</dbReference>
<keyword evidence="16" id="KW-0489">Methyltransferase</keyword>
<evidence type="ECO:0000313" key="17">
    <source>
        <dbReference type="EMBL" id="TDR38163.1"/>
    </source>
</evidence>
<feature type="site" description="Plays an important role in substrate specificity" evidence="13">
    <location>
        <position position="240"/>
    </location>
</feature>
<dbReference type="PROSITE" id="PS00096">
    <property type="entry name" value="SHMT"/>
    <property type="match status" value="1"/>
</dbReference>
<dbReference type="GO" id="GO:0035999">
    <property type="term" value="P:tetrahydrofolate interconversion"/>
    <property type="evidence" value="ECO:0007669"/>
    <property type="project" value="UniProtKB-UniRule"/>
</dbReference>
<evidence type="ECO:0000256" key="5">
    <source>
        <dbReference type="ARBA" id="ARBA00011738"/>
    </source>
</evidence>
<keyword evidence="8 13" id="KW-0028">Amino-acid biosynthesis</keyword>
<dbReference type="EMBL" id="JENY01000004">
    <property type="protein sequence ID" value="EXL09812.1"/>
    <property type="molecule type" value="Genomic_DNA"/>
</dbReference>
<feature type="binding site" evidence="13">
    <location>
        <position position="256"/>
    </location>
    <ligand>
        <name>(6S)-5,6,7,8-tetrahydrofolate</name>
        <dbReference type="ChEBI" id="CHEBI:57453"/>
    </ligand>
</feature>
<dbReference type="GO" id="GO:0019264">
    <property type="term" value="P:glycine biosynthetic process from serine"/>
    <property type="evidence" value="ECO:0007669"/>
    <property type="project" value="UniProtKB-UniRule"/>
</dbReference>
<dbReference type="InterPro" id="IPR015421">
    <property type="entry name" value="PyrdxlP-dep_Trfase_major"/>
</dbReference>
<evidence type="ECO:0000256" key="8">
    <source>
        <dbReference type="ARBA" id="ARBA00022605"/>
    </source>
</evidence>
<evidence type="ECO:0000256" key="9">
    <source>
        <dbReference type="ARBA" id="ARBA00022679"/>
    </source>
</evidence>
<keyword evidence="6 13" id="KW-0963">Cytoplasm</keyword>
<dbReference type="OrthoDB" id="9803846at2"/>
<feature type="domain" description="Serine hydroxymethyltransferase-like" evidence="15">
    <location>
        <begin position="19"/>
        <end position="396"/>
    </location>
</feature>
<comment type="subcellular location">
    <subcellularLocation>
        <location evidence="3 13">Cytoplasm</location>
    </subcellularLocation>
</comment>
<dbReference type="PANTHER" id="PTHR11680:SF35">
    <property type="entry name" value="SERINE HYDROXYMETHYLTRANSFERASE 1"/>
    <property type="match status" value="1"/>
</dbReference>
<comment type="cofactor">
    <cofactor evidence="2 13 14">
        <name>pyridoxal 5'-phosphate</name>
        <dbReference type="ChEBI" id="CHEBI:597326"/>
    </cofactor>
</comment>
<evidence type="ECO:0000256" key="7">
    <source>
        <dbReference type="ARBA" id="ARBA00022563"/>
    </source>
</evidence>
<dbReference type="Proteomes" id="UP000019849">
    <property type="component" value="Unassembled WGS sequence"/>
</dbReference>
<dbReference type="PATRIC" id="fig|69279.3.peg.765"/>
<dbReference type="Proteomes" id="UP000294958">
    <property type="component" value="Unassembled WGS sequence"/>
</dbReference>
<dbReference type="InterPro" id="IPR015424">
    <property type="entry name" value="PyrdxlP-dep_Trfase"/>
</dbReference>
<dbReference type="CDD" id="cd00378">
    <property type="entry name" value="SHMT"/>
    <property type="match status" value="1"/>
</dbReference>
<comment type="caution">
    <text evidence="13">Lacks conserved residue(s) required for the propagation of feature annotation.</text>
</comment>
<name>A0A011U0A4_9HYPH</name>
<comment type="function">
    <text evidence="13">Catalyzes the reversible interconversion of serine and glycine with tetrahydrofolate (THF) serving as the one-carbon carrier. This reaction serves as the major source of one-carbon groups required for the biosynthesis of purines, thymidylate, methionine, and other important biomolecules. Also exhibits THF-independent aldolase activity toward beta-hydroxyamino acids, producing glycine and aldehydes, via a retro-aldol mechanism.</text>
</comment>
<evidence type="ECO:0000313" key="16">
    <source>
        <dbReference type="EMBL" id="EXL09812.1"/>
    </source>
</evidence>
<dbReference type="GO" id="GO:0004372">
    <property type="term" value="F:glycine hydroxymethyltransferase activity"/>
    <property type="evidence" value="ECO:0007669"/>
    <property type="project" value="UniProtKB-UniRule"/>
</dbReference>
<evidence type="ECO:0000256" key="10">
    <source>
        <dbReference type="ARBA" id="ARBA00022898"/>
    </source>
</evidence>
<evidence type="ECO:0000256" key="13">
    <source>
        <dbReference type="HAMAP-Rule" id="MF_00051"/>
    </source>
</evidence>
<proteinExistence type="inferred from homology"/>
<evidence type="ECO:0000256" key="1">
    <source>
        <dbReference type="ARBA" id="ARBA00001528"/>
    </source>
</evidence>
<comment type="pathway">
    <text evidence="13">One-carbon metabolism; tetrahydrofolate interconversion.</text>
</comment>
<keyword evidence="19" id="KW-1185">Reference proteome</keyword>
<dbReference type="GO" id="GO:0030170">
    <property type="term" value="F:pyridoxal phosphate binding"/>
    <property type="evidence" value="ECO:0007669"/>
    <property type="project" value="UniProtKB-UniRule"/>
</dbReference>
<comment type="subunit">
    <text evidence="5 13">Homodimer.</text>
</comment>
<dbReference type="AlphaFoldDB" id="A0A011U0A4"/>
<comment type="pathway">
    <text evidence="13">Amino-acid biosynthesis; glycine biosynthesis; glycine from L-serine: step 1/1.</text>
</comment>
<gene>
    <name evidence="13 16" type="primary">glyA</name>
    <name evidence="16" type="ORF">BG36_17715</name>
    <name evidence="17" type="ORF">DES43_101232</name>
</gene>
<dbReference type="HAMAP" id="MF_00051">
    <property type="entry name" value="SHMT"/>
    <property type="match status" value="1"/>
</dbReference>
<organism evidence="16 18">
    <name type="scientific">Aquamicrobium defluvii</name>
    <dbReference type="NCBI Taxonomy" id="69279"/>
    <lineage>
        <taxon>Bacteria</taxon>
        <taxon>Pseudomonadati</taxon>
        <taxon>Pseudomonadota</taxon>
        <taxon>Alphaproteobacteria</taxon>
        <taxon>Hyphomicrobiales</taxon>
        <taxon>Phyllobacteriaceae</taxon>
        <taxon>Aquamicrobium</taxon>
    </lineage>
</organism>
<evidence type="ECO:0000256" key="14">
    <source>
        <dbReference type="PIRSR" id="PIRSR000412-50"/>
    </source>
</evidence>
<reference evidence="17 19" key="2">
    <citation type="submission" date="2019-03" db="EMBL/GenBank/DDBJ databases">
        <title>Genomic Encyclopedia of Type Strains, Phase IV (KMG-IV): sequencing the most valuable type-strain genomes for metagenomic binning, comparative biology and taxonomic classification.</title>
        <authorList>
            <person name="Goeker M."/>
        </authorList>
    </citation>
    <scope>NUCLEOTIDE SEQUENCE [LARGE SCALE GENOMIC DNA]</scope>
    <source>
        <strain evidence="17 19">DSM 11603</strain>
    </source>
</reference>